<evidence type="ECO:0000313" key="8">
    <source>
        <dbReference type="Proteomes" id="UP001081283"/>
    </source>
</evidence>
<evidence type="ECO:0000256" key="3">
    <source>
        <dbReference type="ARBA" id="ARBA00023002"/>
    </source>
</evidence>
<comment type="caution">
    <text evidence="7">The sequence shown here is derived from an EMBL/GenBank/DDBJ whole genome shotgun (WGS) entry which is preliminary data.</text>
</comment>
<dbReference type="SUPFAM" id="SSF55961">
    <property type="entry name" value="Bet v1-like"/>
    <property type="match status" value="1"/>
</dbReference>
<name>A0ABT3YM47_9HYPH</name>
<keyword evidence="1" id="KW-0001">2Fe-2S</keyword>
<dbReference type="InterPro" id="IPR050584">
    <property type="entry name" value="Cholesterol_7-desaturase"/>
</dbReference>
<dbReference type="InterPro" id="IPR036922">
    <property type="entry name" value="Rieske_2Fe-2S_sf"/>
</dbReference>
<dbReference type="Pfam" id="PF00355">
    <property type="entry name" value="Rieske"/>
    <property type="match status" value="1"/>
</dbReference>
<organism evidence="7 8">
    <name type="scientific">Hoeflea ulvae</name>
    <dbReference type="NCBI Taxonomy" id="2983764"/>
    <lineage>
        <taxon>Bacteria</taxon>
        <taxon>Pseudomonadati</taxon>
        <taxon>Pseudomonadota</taxon>
        <taxon>Alphaproteobacteria</taxon>
        <taxon>Hyphomicrobiales</taxon>
        <taxon>Rhizobiaceae</taxon>
        <taxon>Hoeflea</taxon>
    </lineage>
</organism>
<evidence type="ECO:0000256" key="5">
    <source>
        <dbReference type="ARBA" id="ARBA00023014"/>
    </source>
</evidence>
<proteinExistence type="predicted"/>
<dbReference type="Pfam" id="PF19301">
    <property type="entry name" value="LigXa_C"/>
    <property type="match status" value="1"/>
</dbReference>
<dbReference type="PANTHER" id="PTHR21266">
    <property type="entry name" value="IRON-SULFUR DOMAIN CONTAINING PROTEIN"/>
    <property type="match status" value="1"/>
</dbReference>
<keyword evidence="8" id="KW-1185">Reference proteome</keyword>
<evidence type="ECO:0000256" key="4">
    <source>
        <dbReference type="ARBA" id="ARBA00023004"/>
    </source>
</evidence>
<keyword evidence="3" id="KW-0560">Oxidoreductase</keyword>
<gene>
    <name evidence="7" type="ORF">OEG82_23300</name>
</gene>
<dbReference type="SUPFAM" id="SSF50022">
    <property type="entry name" value="ISP domain"/>
    <property type="match status" value="1"/>
</dbReference>
<dbReference type="InterPro" id="IPR017941">
    <property type="entry name" value="Rieske_2Fe-2S"/>
</dbReference>
<evidence type="ECO:0000313" key="7">
    <source>
        <dbReference type="EMBL" id="MCY0096912.1"/>
    </source>
</evidence>
<dbReference type="EMBL" id="JAOVZQ010000001">
    <property type="protein sequence ID" value="MCY0096912.1"/>
    <property type="molecule type" value="Genomic_DNA"/>
</dbReference>
<protein>
    <submittedName>
        <fullName evidence="7">Rieske 2Fe-2S domain-containing protein</fullName>
    </submittedName>
</protein>
<dbReference type="RefSeq" id="WP_267614746.1">
    <property type="nucleotide sequence ID" value="NZ_JAOVZQ010000001.1"/>
</dbReference>
<keyword evidence="2" id="KW-0479">Metal-binding</keyword>
<dbReference type="PROSITE" id="PS51296">
    <property type="entry name" value="RIESKE"/>
    <property type="match status" value="1"/>
</dbReference>
<dbReference type="InterPro" id="IPR015881">
    <property type="entry name" value="ARHD_Rieske_2Fe_2S"/>
</dbReference>
<dbReference type="InterPro" id="IPR045623">
    <property type="entry name" value="LigXa_C"/>
</dbReference>
<feature type="domain" description="Rieske" evidence="6">
    <location>
        <begin position="27"/>
        <end position="134"/>
    </location>
</feature>
<evidence type="ECO:0000256" key="1">
    <source>
        <dbReference type="ARBA" id="ARBA00022714"/>
    </source>
</evidence>
<evidence type="ECO:0000259" key="6">
    <source>
        <dbReference type="PROSITE" id="PS51296"/>
    </source>
</evidence>
<reference evidence="7" key="1">
    <citation type="submission" date="2022-10" db="EMBL/GenBank/DDBJ databases">
        <title>Hoeflea sp. J2-29, isolated from marine algae.</title>
        <authorList>
            <person name="Kristyanto S."/>
            <person name="Kim J.M."/>
            <person name="Jeon C.O."/>
        </authorList>
    </citation>
    <scope>NUCLEOTIDE SEQUENCE</scope>
    <source>
        <strain evidence="7">J2-29</strain>
    </source>
</reference>
<dbReference type="Gene3D" id="2.102.10.10">
    <property type="entry name" value="Rieske [2Fe-2S] iron-sulphur domain"/>
    <property type="match status" value="1"/>
</dbReference>
<evidence type="ECO:0000256" key="2">
    <source>
        <dbReference type="ARBA" id="ARBA00022723"/>
    </source>
</evidence>
<dbReference type="PROSITE" id="PS00570">
    <property type="entry name" value="RING_HYDROXYL_ALPHA"/>
    <property type="match status" value="1"/>
</dbReference>
<sequence length="426" mass="48020">MLTPEENDILTRVGSDKPMGQLMRQHWTPVCLIEEVLEKDGKPLLVEVLGERYVAFRDSDGKVGLLDELCPHRRASLVYGRNEECGLRCLYHGWKMDVDGNIVAMSSEPEGSPLMNKVTHRAYPTREWGGFVWAWLGEKEQVPAFDPPAFAPTEDTRVSILKIRVPANWAQIHEGQIDSAHSSSLHSSDMKPARVEGASADEKAWYRPSTDKAPRMQTETTSYGFHYAAIRKPIKNAQTHHYLRITEFVAPYYSLIPPNNNYKVASVIVPISDEETAFHFIAWGGPNVPSTEEWRRFNHSVPGEDVDHKWRSKRTLENDFLQDREAMKNGSFTGVPGIPNQDIIMWVSMGPIVDRTNDVLGASDLAIVEFRRLMVDAARQVADGGPAIGTKEPRVVQSRIASREGVYPKDVDWRTLVDTKEMLAAE</sequence>
<keyword evidence="5" id="KW-0411">Iron-sulfur</keyword>
<accession>A0ABT3YM47</accession>
<dbReference type="PANTHER" id="PTHR21266:SF59">
    <property type="entry name" value="BLR4922 PROTEIN"/>
    <property type="match status" value="1"/>
</dbReference>
<dbReference type="Proteomes" id="UP001081283">
    <property type="component" value="Unassembled WGS sequence"/>
</dbReference>
<keyword evidence="4" id="KW-0408">Iron</keyword>
<dbReference type="CDD" id="cd03479">
    <property type="entry name" value="Rieske_RO_Alpha_PhDO_like"/>
    <property type="match status" value="1"/>
</dbReference>